<feature type="active site" description="Proton acceptor; via imino nitrogen" evidence="3">
    <location>
        <position position="2"/>
    </location>
</feature>
<dbReference type="NCBIfam" id="NF002571">
    <property type="entry name" value="PRK02220.1"/>
    <property type="match status" value="1"/>
</dbReference>
<accession>A0A947CZA2</accession>
<sequence>MPLIQITLLEGRTEAQKAALIKAVTKAVVEAIGAPPESVRIALYELPRTHWAVGGVTKAELEARAQAADAVPGGAEGERTDRLRAGAGEALPDADEALPARR</sequence>
<organism evidence="6 7">
    <name type="scientific">Hydrogenibacillus schlegelii</name>
    <name type="common">Bacillus schlegelii</name>
    <dbReference type="NCBI Taxonomy" id="1484"/>
    <lineage>
        <taxon>Bacteria</taxon>
        <taxon>Bacillati</taxon>
        <taxon>Bacillota</taxon>
        <taxon>Bacilli</taxon>
        <taxon>Bacillales</taxon>
        <taxon>Bacillales Family X. Incertae Sedis</taxon>
        <taxon>Hydrogenibacillus</taxon>
    </lineage>
</organism>
<gene>
    <name evidence="6" type="ORF">KM312_08035</name>
</gene>
<feature type="region of interest" description="Disordered" evidence="4">
    <location>
        <begin position="67"/>
        <end position="102"/>
    </location>
</feature>
<comment type="caution">
    <text evidence="6">The sequence shown here is derived from an EMBL/GenBank/DDBJ whole genome shotgun (WGS) entry which is preliminary data.</text>
</comment>
<reference evidence="6" key="1">
    <citation type="journal article" date="2021" name="Microbiology">
        <title>Metagenomic Analysis of the Microbial Community in the Underground Coal Fire Area (Kemerovo Region, Russia) Revealed Predominance of Thermophilic Members of the Phyla Deinococcus-thermus, Aquificae, and Firmicutes.</title>
        <authorList>
            <person name="Kadnikov V."/>
            <person name="Mardanov A.V."/>
            <person name="Beletsky A.V."/>
            <person name="Karnachuk O.V."/>
            <person name="Ravin N.V."/>
        </authorList>
    </citation>
    <scope>NUCLEOTIDE SEQUENCE</scope>
    <source>
        <strain evidence="6">RBS10-49</strain>
    </source>
</reference>
<dbReference type="InterPro" id="IPR004370">
    <property type="entry name" value="4-OT-like_dom"/>
</dbReference>
<evidence type="ECO:0000259" key="5">
    <source>
        <dbReference type="Pfam" id="PF01361"/>
    </source>
</evidence>
<dbReference type="SUPFAM" id="SSF55331">
    <property type="entry name" value="Tautomerase/MIF"/>
    <property type="match status" value="1"/>
</dbReference>
<dbReference type="EMBL" id="JAHHQF010000061">
    <property type="protein sequence ID" value="MBT9282585.1"/>
    <property type="molecule type" value="Genomic_DNA"/>
</dbReference>
<evidence type="ECO:0000313" key="7">
    <source>
        <dbReference type="Proteomes" id="UP000748108"/>
    </source>
</evidence>
<dbReference type="AlphaFoldDB" id="A0A947CZA2"/>
<comment type="similarity">
    <text evidence="1">Belongs to the 4-oxalocrotonate tautomerase family.</text>
</comment>
<name>A0A947CZA2_HYDSH</name>
<dbReference type="PANTHER" id="PTHR35530:SF1">
    <property type="entry name" value="2-HYDROXYMUCONATE TAUTOMERASE"/>
    <property type="match status" value="1"/>
</dbReference>
<protein>
    <submittedName>
        <fullName evidence="6">2-hydroxymuconate tautomerase family protein</fullName>
    </submittedName>
</protein>
<dbReference type="InterPro" id="IPR014347">
    <property type="entry name" value="Tautomerase/MIF_sf"/>
</dbReference>
<dbReference type="PANTHER" id="PTHR35530">
    <property type="entry name" value="TAUTOMERASE-RELATED"/>
    <property type="match status" value="1"/>
</dbReference>
<keyword evidence="2" id="KW-0413">Isomerase</keyword>
<dbReference type="Gene3D" id="3.30.429.10">
    <property type="entry name" value="Macrophage Migration Inhibitory Factor"/>
    <property type="match status" value="1"/>
</dbReference>
<proteinExistence type="inferred from homology"/>
<dbReference type="NCBIfam" id="TIGR00013">
    <property type="entry name" value="taut"/>
    <property type="match status" value="1"/>
</dbReference>
<feature type="domain" description="4-oxalocrotonate tautomerase-like" evidence="5">
    <location>
        <begin position="2"/>
        <end position="58"/>
    </location>
</feature>
<dbReference type="InterPro" id="IPR018191">
    <property type="entry name" value="4-OT"/>
</dbReference>
<dbReference type="GO" id="GO:0016853">
    <property type="term" value="F:isomerase activity"/>
    <property type="evidence" value="ECO:0007669"/>
    <property type="project" value="UniProtKB-KW"/>
</dbReference>
<dbReference type="Proteomes" id="UP000748108">
    <property type="component" value="Unassembled WGS sequence"/>
</dbReference>
<evidence type="ECO:0000256" key="4">
    <source>
        <dbReference type="SAM" id="MobiDB-lite"/>
    </source>
</evidence>
<evidence type="ECO:0000256" key="1">
    <source>
        <dbReference type="ARBA" id="ARBA00006723"/>
    </source>
</evidence>
<evidence type="ECO:0000256" key="2">
    <source>
        <dbReference type="ARBA" id="ARBA00023235"/>
    </source>
</evidence>
<dbReference type="Pfam" id="PF01361">
    <property type="entry name" value="Tautomerase"/>
    <property type="match status" value="1"/>
</dbReference>
<evidence type="ECO:0000256" key="3">
    <source>
        <dbReference type="PIRSR" id="PIRSR618191-1"/>
    </source>
</evidence>
<evidence type="ECO:0000313" key="6">
    <source>
        <dbReference type="EMBL" id="MBT9282585.1"/>
    </source>
</evidence>